<feature type="region of interest" description="Disordered" evidence="10">
    <location>
        <begin position="359"/>
        <end position="394"/>
    </location>
</feature>
<evidence type="ECO:0000256" key="3">
    <source>
        <dbReference type="ARBA" id="ARBA00007853"/>
    </source>
</evidence>
<evidence type="ECO:0000256" key="2">
    <source>
        <dbReference type="ARBA" id="ARBA00004123"/>
    </source>
</evidence>
<dbReference type="EMBL" id="CM007387">
    <property type="protein sequence ID" value="ONK63416.1"/>
    <property type="molecule type" value="Genomic_DNA"/>
</dbReference>
<dbReference type="SUPFAM" id="SSF101936">
    <property type="entry name" value="DNA-binding pseudobarrel domain"/>
    <property type="match status" value="1"/>
</dbReference>
<evidence type="ECO:0000256" key="6">
    <source>
        <dbReference type="ARBA" id="ARBA00023163"/>
    </source>
</evidence>
<evidence type="ECO:0000256" key="7">
    <source>
        <dbReference type="ARBA" id="ARBA00023242"/>
    </source>
</evidence>
<keyword evidence="6 9" id="KW-0804">Transcription</keyword>
<dbReference type="InterPro" id="IPR003340">
    <property type="entry name" value="B3_DNA-bd"/>
</dbReference>
<gene>
    <name evidence="13" type="ORF">A4U43_C07F14910</name>
</gene>
<dbReference type="GO" id="GO:0009734">
    <property type="term" value="P:auxin-activated signaling pathway"/>
    <property type="evidence" value="ECO:0007669"/>
    <property type="project" value="UniProtKB-KW"/>
</dbReference>
<dbReference type="InterPro" id="IPR015300">
    <property type="entry name" value="DNA-bd_pseudobarrel_sf"/>
</dbReference>
<evidence type="ECO:0000256" key="9">
    <source>
        <dbReference type="RuleBase" id="RU004561"/>
    </source>
</evidence>
<dbReference type="Gene3D" id="2.30.30.1040">
    <property type="match status" value="1"/>
</dbReference>
<dbReference type="AlphaFoldDB" id="A0A5P1EC09"/>
<comment type="subcellular location">
    <subcellularLocation>
        <location evidence="2 9">Nucleus</location>
    </subcellularLocation>
</comment>
<dbReference type="InterPro" id="IPR053793">
    <property type="entry name" value="PB1-like"/>
</dbReference>
<reference evidence="14" key="1">
    <citation type="journal article" date="2017" name="Nat. Commun.">
        <title>The asparagus genome sheds light on the origin and evolution of a young Y chromosome.</title>
        <authorList>
            <person name="Harkess A."/>
            <person name="Zhou J."/>
            <person name="Xu C."/>
            <person name="Bowers J.E."/>
            <person name="Van der Hulst R."/>
            <person name="Ayyampalayam S."/>
            <person name="Mercati F."/>
            <person name="Riccardi P."/>
            <person name="McKain M.R."/>
            <person name="Kakrana A."/>
            <person name="Tang H."/>
            <person name="Ray J."/>
            <person name="Groenendijk J."/>
            <person name="Arikit S."/>
            <person name="Mathioni S.M."/>
            <person name="Nakano M."/>
            <person name="Shan H."/>
            <person name="Telgmann-Rauber A."/>
            <person name="Kanno A."/>
            <person name="Yue Z."/>
            <person name="Chen H."/>
            <person name="Li W."/>
            <person name="Chen Y."/>
            <person name="Xu X."/>
            <person name="Zhang Y."/>
            <person name="Luo S."/>
            <person name="Chen H."/>
            <person name="Gao J."/>
            <person name="Mao Z."/>
            <person name="Pires J.C."/>
            <person name="Luo M."/>
            <person name="Kudrna D."/>
            <person name="Wing R.A."/>
            <person name="Meyers B.C."/>
            <person name="Yi K."/>
            <person name="Kong H."/>
            <person name="Lavrijsen P."/>
            <person name="Sunseri F."/>
            <person name="Falavigna A."/>
            <person name="Ye Y."/>
            <person name="Leebens-Mack J.H."/>
            <person name="Chen G."/>
        </authorList>
    </citation>
    <scope>NUCLEOTIDE SEQUENCE [LARGE SCALE GENOMIC DNA]</scope>
    <source>
        <strain evidence="14">cv. DH0086</strain>
    </source>
</reference>
<dbReference type="Pfam" id="PF06507">
    <property type="entry name" value="ARF_AD"/>
    <property type="match status" value="1"/>
</dbReference>
<keyword evidence="8 9" id="KW-0927">Auxin signaling pathway</keyword>
<evidence type="ECO:0000259" key="11">
    <source>
        <dbReference type="PROSITE" id="PS50863"/>
    </source>
</evidence>
<feature type="domain" description="TF-B3" evidence="11">
    <location>
        <begin position="124"/>
        <end position="226"/>
    </location>
</feature>
<dbReference type="InterPro" id="IPR010525">
    <property type="entry name" value="ARF_dom"/>
</dbReference>
<dbReference type="Pfam" id="PF02362">
    <property type="entry name" value="B3"/>
    <property type="match status" value="1"/>
</dbReference>
<keyword evidence="7 9" id="KW-0539">Nucleus</keyword>
<dbReference type="GO" id="GO:0006355">
    <property type="term" value="P:regulation of DNA-templated transcription"/>
    <property type="evidence" value="ECO:0007669"/>
    <property type="project" value="InterPro"/>
</dbReference>
<dbReference type="FunFam" id="2.40.330.10:FF:000001">
    <property type="entry name" value="Auxin response factor"/>
    <property type="match status" value="1"/>
</dbReference>
<dbReference type="CDD" id="cd10017">
    <property type="entry name" value="B3_DNA"/>
    <property type="match status" value="1"/>
</dbReference>
<dbReference type="Gramene" id="ONK63416">
    <property type="protein sequence ID" value="ONK63416"/>
    <property type="gene ID" value="A4U43_C07F14910"/>
</dbReference>
<protein>
    <recommendedName>
        <fullName evidence="9">Auxin response factor</fullName>
    </recommendedName>
</protein>
<name>A0A5P1EC09_ASPOF</name>
<sequence>MVGSSNAEENQQDGNDYLYNALWRACAGPLVSIPCIDDKVFYFPQGHIEEIAAHSSRDGDRQLPNYDLPSKILCRVVNVELQAERDTDEVVAHVTLIPQSEDESTSERETVQVSAAPQQTVVSFCKILTASDTSTHGGFSVLKRHADECLPQLDMTQNPPAQELVAKDFHGTRWGFRHIYRGQPKRHLITTGWSTFVNSKKLAAGDAFILIRGENGELRVGVRRALKRQSLASLSVISAHSMQIGVLASARHAINTGTMFSVYYRPRTSPSEFIVSYDRYMESMKIDYLVGTKFRMKVEGRDGQEERYAGVIISVEDREPATWPDSKWKCLKVQWAERADKATGVQPERVSPWEIMPFSAATGSSSSTSRPKRQRAAHLPSRSESSSSQRDGSLMLSTELAARHDDVLQGQEKIARGLSFHVDSNETGNAHMRFHEQNQKGTEGPSCSRQHELHQENKAFKLFGVSIPANSVCSILPHSATSGEIQKPLTEKTMSASRCESGGSVSASGQSTSTDTIVTRSCIKVHKMETALGRSVDLSKFNGYRELIDELDKMFEFHGGLVDSSKGWKVIYTDAEGDIRIVGDFSWSDFLLSARKIYIYPEEEVEKLQSSSA</sequence>
<feature type="domain" description="PB1" evidence="12">
    <location>
        <begin position="520"/>
        <end position="602"/>
    </location>
</feature>
<evidence type="ECO:0000313" key="14">
    <source>
        <dbReference type="Proteomes" id="UP000243459"/>
    </source>
</evidence>
<dbReference type="Gene3D" id="3.10.20.90">
    <property type="entry name" value="Phosphatidylinositol 3-kinase Catalytic Subunit, Chain A, domain 1"/>
    <property type="match status" value="1"/>
</dbReference>
<dbReference type="OMA" id="RHADECF"/>
<dbReference type="Proteomes" id="UP000243459">
    <property type="component" value="Chromosome 7"/>
</dbReference>
<dbReference type="PROSITE" id="PS51745">
    <property type="entry name" value="PB1"/>
    <property type="match status" value="1"/>
</dbReference>
<evidence type="ECO:0000313" key="13">
    <source>
        <dbReference type="EMBL" id="ONK63416.1"/>
    </source>
</evidence>
<dbReference type="PANTHER" id="PTHR31384:SF183">
    <property type="entry name" value="AUXIN RESPONSE FACTOR"/>
    <property type="match status" value="1"/>
</dbReference>
<evidence type="ECO:0000256" key="8">
    <source>
        <dbReference type="ARBA" id="ARBA00023294"/>
    </source>
</evidence>
<dbReference type="GO" id="GO:0005634">
    <property type="term" value="C:nucleus"/>
    <property type="evidence" value="ECO:0007669"/>
    <property type="project" value="UniProtKB-SubCell"/>
</dbReference>
<evidence type="ECO:0000259" key="12">
    <source>
        <dbReference type="PROSITE" id="PS51745"/>
    </source>
</evidence>
<organism evidence="13 14">
    <name type="scientific">Asparagus officinalis</name>
    <name type="common">Garden asparagus</name>
    <dbReference type="NCBI Taxonomy" id="4686"/>
    <lineage>
        <taxon>Eukaryota</taxon>
        <taxon>Viridiplantae</taxon>
        <taxon>Streptophyta</taxon>
        <taxon>Embryophyta</taxon>
        <taxon>Tracheophyta</taxon>
        <taxon>Spermatophyta</taxon>
        <taxon>Magnoliopsida</taxon>
        <taxon>Liliopsida</taxon>
        <taxon>Asparagales</taxon>
        <taxon>Asparagaceae</taxon>
        <taxon>Asparagoideae</taxon>
        <taxon>Asparagus</taxon>
    </lineage>
</organism>
<dbReference type="GO" id="GO:0003677">
    <property type="term" value="F:DNA binding"/>
    <property type="evidence" value="ECO:0007669"/>
    <property type="project" value="UniProtKB-KW"/>
</dbReference>
<keyword evidence="14" id="KW-1185">Reference proteome</keyword>
<dbReference type="InterPro" id="IPR044835">
    <property type="entry name" value="ARF_plant"/>
</dbReference>
<comment type="subunit">
    <text evidence="9">Homodimers and heterodimers.</text>
</comment>
<evidence type="ECO:0000256" key="4">
    <source>
        <dbReference type="ARBA" id="ARBA00023015"/>
    </source>
</evidence>
<evidence type="ECO:0000256" key="5">
    <source>
        <dbReference type="ARBA" id="ARBA00023125"/>
    </source>
</evidence>
<proteinExistence type="inferred from homology"/>
<evidence type="ECO:0000256" key="1">
    <source>
        <dbReference type="ARBA" id="ARBA00003182"/>
    </source>
</evidence>
<dbReference type="PANTHER" id="PTHR31384">
    <property type="entry name" value="AUXIN RESPONSE FACTOR 4-RELATED"/>
    <property type="match status" value="1"/>
</dbReference>
<evidence type="ECO:0000256" key="10">
    <source>
        <dbReference type="SAM" id="MobiDB-lite"/>
    </source>
</evidence>
<comment type="function">
    <text evidence="1 9">Auxin response factors (ARFs) are transcriptional factors that bind specifically to the DNA sequence 5'-TGTCTC-3' found in the auxin-responsive promoter elements (AuxREs).</text>
</comment>
<dbReference type="FunFam" id="2.30.30.1040:FF:000001">
    <property type="entry name" value="Auxin response factor"/>
    <property type="match status" value="1"/>
</dbReference>
<accession>A0A5P1EC09</accession>
<feature type="compositionally biased region" description="Low complexity" evidence="10">
    <location>
        <begin position="359"/>
        <end position="369"/>
    </location>
</feature>
<comment type="similarity">
    <text evidence="3 9">Belongs to the ARF family.</text>
</comment>
<dbReference type="SUPFAM" id="SSF54277">
    <property type="entry name" value="CAD &amp; PB1 domains"/>
    <property type="match status" value="1"/>
</dbReference>
<keyword evidence="4 9" id="KW-0805">Transcription regulation</keyword>
<dbReference type="SMART" id="SM01019">
    <property type="entry name" value="B3"/>
    <property type="match status" value="1"/>
</dbReference>
<dbReference type="PROSITE" id="PS50863">
    <property type="entry name" value="B3"/>
    <property type="match status" value="1"/>
</dbReference>
<dbReference type="Gene3D" id="2.40.330.10">
    <property type="entry name" value="DNA-binding pseudobarrel domain"/>
    <property type="match status" value="1"/>
</dbReference>
<keyword evidence="5 9" id="KW-0238">DNA-binding</keyword>